<name>A0A6G0TC93_APHGL</name>
<accession>A0A6G0TC93</accession>
<reference evidence="2 3" key="1">
    <citation type="submission" date="2019-08" db="EMBL/GenBank/DDBJ databases">
        <title>The genome of the soybean aphid Biotype 1, its phylome, world population structure and adaptation to the North American continent.</title>
        <authorList>
            <person name="Giordano R."/>
            <person name="Donthu R.K."/>
            <person name="Hernandez A.G."/>
            <person name="Wright C.L."/>
            <person name="Zimin A.V."/>
        </authorList>
    </citation>
    <scope>NUCLEOTIDE SEQUENCE [LARGE SCALE GENOMIC DNA]</scope>
    <source>
        <tissue evidence="2">Whole aphids</tissue>
    </source>
</reference>
<dbReference type="AlphaFoldDB" id="A0A6G0TC93"/>
<comment type="caution">
    <text evidence="2">The sequence shown here is derived from an EMBL/GenBank/DDBJ whole genome shotgun (WGS) entry which is preliminary data.</text>
</comment>
<dbReference type="Pfam" id="PF09133">
    <property type="entry name" value="SANTA"/>
    <property type="match status" value="1"/>
</dbReference>
<dbReference type="EMBL" id="VYZN01000042">
    <property type="protein sequence ID" value="KAE9530563.1"/>
    <property type="molecule type" value="Genomic_DNA"/>
</dbReference>
<protein>
    <recommendedName>
        <fullName evidence="1">SANTA domain-containing protein</fullName>
    </recommendedName>
</protein>
<dbReference type="OrthoDB" id="6616132at2759"/>
<evidence type="ECO:0000259" key="1">
    <source>
        <dbReference type="Pfam" id="PF09133"/>
    </source>
</evidence>
<proteinExistence type="predicted"/>
<organism evidence="2 3">
    <name type="scientific">Aphis glycines</name>
    <name type="common">Soybean aphid</name>
    <dbReference type="NCBI Taxonomy" id="307491"/>
    <lineage>
        <taxon>Eukaryota</taxon>
        <taxon>Metazoa</taxon>
        <taxon>Ecdysozoa</taxon>
        <taxon>Arthropoda</taxon>
        <taxon>Hexapoda</taxon>
        <taxon>Insecta</taxon>
        <taxon>Pterygota</taxon>
        <taxon>Neoptera</taxon>
        <taxon>Paraneoptera</taxon>
        <taxon>Hemiptera</taxon>
        <taxon>Sternorrhyncha</taxon>
        <taxon>Aphidomorpha</taxon>
        <taxon>Aphidoidea</taxon>
        <taxon>Aphididae</taxon>
        <taxon>Aphidini</taxon>
        <taxon>Aphis</taxon>
        <taxon>Aphis</taxon>
    </lineage>
</organism>
<evidence type="ECO:0000313" key="2">
    <source>
        <dbReference type="EMBL" id="KAE9530563.1"/>
    </source>
</evidence>
<evidence type="ECO:0000313" key="3">
    <source>
        <dbReference type="Proteomes" id="UP000475862"/>
    </source>
</evidence>
<feature type="non-terminal residue" evidence="2">
    <location>
        <position position="1"/>
    </location>
</feature>
<keyword evidence="3" id="KW-1185">Reference proteome</keyword>
<dbReference type="Proteomes" id="UP000475862">
    <property type="component" value="Unassembled WGS sequence"/>
</dbReference>
<feature type="domain" description="SANTA" evidence="1">
    <location>
        <begin position="84"/>
        <end position="173"/>
    </location>
</feature>
<sequence>TYSILKARKKIKLDIKKKNIHIVINKPYLFNILATSSFEVHTIQKNSTYIPDSCGFNINIGTNIVPMNNYSIQKPIKKDNIKCLKSWFITKKKTSVSTKLLKIRGNLYDHKNNTTSREIHNAGFIKKIIKKDLIKTTNGKYHIISPPAEPKTKINEKFYTFWMITGGFPQKFNELSEALRDLVYV</sequence>
<dbReference type="InterPro" id="IPR015216">
    <property type="entry name" value="SANTA"/>
</dbReference>
<gene>
    <name evidence="2" type="ORF">AGLY_011025</name>
</gene>